<dbReference type="GO" id="GO:0007229">
    <property type="term" value="P:integrin-mediated signaling pathway"/>
    <property type="evidence" value="ECO:0007669"/>
    <property type="project" value="UniProtKB-KW"/>
</dbReference>
<dbReference type="PROSITE" id="PS00243">
    <property type="entry name" value="I_EGF_1"/>
    <property type="match status" value="2"/>
</dbReference>
<keyword evidence="13" id="KW-0325">Glycoprotein</keyword>
<evidence type="ECO:0000256" key="6">
    <source>
        <dbReference type="ARBA" id="ARBA00022729"/>
    </source>
</evidence>
<evidence type="ECO:0000256" key="7">
    <source>
        <dbReference type="ARBA" id="ARBA00022737"/>
    </source>
</evidence>
<evidence type="ECO:0000256" key="8">
    <source>
        <dbReference type="ARBA" id="ARBA00022889"/>
    </source>
</evidence>
<dbReference type="InterPro" id="IPR012896">
    <property type="entry name" value="Integrin_bsu_tail"/>
</dbReference>
<dbReference type="Pfam" id="PF08725">
    <property type="entry name" value="Integrin_b_cyt"/>
    <property type="match status" value="1"/>
</dbReference>
<dbReference type="PRINTS" id="PR01186">
    <property type="entry name" value="INTEGRINB"/>
</dbReference>
<comment type="caution">
    <text evidence="20">The sequence shown here is derived from an EMBL/GenBank/DDBJ whole genome shotgun (WGS) entry which is preliminary data.</text>
</comment>
<evidence type="ECO:0000256" key="10">
    <source>
        <dbReference type="ARBA" id="ARBA00023037"/>
    </source>
</evidence>
<dbReference type="FunFam" id="2.10.25.10:FF:000036">
    <property type="entry name" value="Integrin beta"/>
    <property type="match status" value="1"/>
</dbReference>
<evidence type="ECO:0000256" key="14">
    <source>
        <dbReference type="RuleBase" id="RU000633"/>
    </source>
</evidence>
<evidence type="ECO:0000256" key="9">
    <source>
        <dbReference type="ARBA" id="ARBA00022989"/>
    </source>
</evidence>
<dbReference type="Pfam" id="PF23105">
    <property type="entry name" value="EGF_integrin"/>
    <property type="match status" value="2"/>
</dbReference>
<dbReference type="Gene3D" id="3.40.50.410">
    <property type="entry name" value="von Willebrand factor, type A domain"/>
    <property type="match status" value="1"/>
</dbReference>
<keyword evidence="6" id="KW-0732">Signal</keyword>
<dbReference type="InterPro" id="IPR032695">
    <property type="entry name" value="Integrin_dom_sf"/>
</dbReference>
<evidence type="ECO:0000256" key="16">
    <source>
        <dbReference type="SAM" id="Phobius"/>
    </source>
</evidence>
<dbReference type="GO" id="GO:0005178">
    <property type="term" value="F:integrin binding"/>
    <property type="evidence" value="ECO:0007669"/>
    <property type="project" value="TreeGrafter"/>
</dbReference>
<proteinExistence type="inferred from homology"/>
<keyword evidence="12" id="KW-1015">Disulfide bond</keyword>
<feature type="region of interest" description="Disordered" evidence="15">
    <location>
        <begin position="515"/>
        <end position="539"/>
    </location>
</feature>
<sequence>MQAMVCKDRIGWRDMARRILIFSTDAKFHHAGDGRLAGVVLPNDEQCHLDGKGEYTAFDKYDYPSIGQINKVAKDTNINIIFAVLAYTDLYEELSKHIETSSFGKLKNGSLNVVDLIKDQYNSISSSVALTDNSTSDVAIKYRSSCKGDGPLQEVKKCEKISEKDVVTFELEITAKNCPASGESSIVAVKTLEDTVILDIDFLCSCNCPQTVGPVPCKNGGALVCGVCECAEGYSGEKCDCGDGDDGSYGPSEDQDANCKASEQDTKHCSGRGTCKCGMCQCHHEEVTGSYCECNRRKCKGPKGVLCSGHGRCDCEKCLCDEGYSGDHCNCDDRACRQKETDKECSGRGECNCGKCDCSKQENATYTGEYCERCLSCGTGQCNKFKDCVQCEHFGIGPRQHDCNSCETTESVESLDEYLINSKGFRLCTIEDAEDCLVNFTYRYVEATRLDQVFVQTGRQCPEAAPILSIVFGLIGAIVGIGVLTLIIWKFVTSIHDQREYAKFEQERAGATFNAEENPLYTPASTTTQNPMFENQLAN</sequence>
<feature type="domain" description="Integrin beta subunit tail" evidence="19">
    <location>
        <begin position="382"/>
        <end position="466"/>
    </location>
</feature>
<feature type="transmembrane region" description="Helical" evidence="16">
    <location>
        <begin position="467"/>
        <end position="489"/>
    </location>
</feature>
<keyword evidence="21" id="KW-1185">Reference proteome</keyword>
<dbReference type="SMART" id="SM00187">
    <property type="entry name" value="INB"/>
    <property type="match status" value="1"/>
</dbReference>
<gene>
    <name evidence="20" type="primary">mys_3</name>
    <name evidence="20" type="ORF">GWK47_006205</name>
</gene>
<dbReference type="SMART" id="SM01242">
    <property type="entry name" value="Integrin_B_tail"/>
    <property type="match status" value="1"/>
</dbReference>
<dbReference type="AlphaFoldDB" id="A0A8J4Y828"/>
<protein>
    <recommendedName>
        <fullName evidence="14">Integrin beta</fullName>
    </recommendedName>
</protein>
<dbReference type="GO" id="GO:0005925">
    <property type="term" value="C:focal adhesion"/>
    <property type="evidence" value="ECO:0007669"/>
    <property type="project" value="TreeGrafter"/>
</dbReference>
<dbReference type="InterPro" id="IPR036465">
    <property type="entry name" value="vWFA_dom_sf"/>
</dbReference>
<comment type="subcellular location">
    <subcellularLocation>
        <location evidence="1 14">Cell membrane</location>
        <topology evidence="1 14">Single-pass type I membrane protein</topology>
    </subcellularLocation>
</comment>
<evidence type="ECO:0000256" key="13">
    <source>
        <dbReference type="ARBA" id="ARBA00023180"/>
    </source>
</evidence>
<dbReference type="PROSITE" id="PS52047">
    <property type="entry name" value="I_EGF_2"/>
    <property type="match status" value="2"/>
</dbReference>
<evidence type="ECO:0000256" key="4">
    <source>
        <dbReference type="ARBA" id="ARBA00022536"/>
    </source>
</evidence>
<evidence type="ECO:0000256" key="12">
    <source>
        <dbReference type="ARBA" id="ARBA00023157"/>
    </source>
</evidence>
<dbReference type="GO" id="GO:0007160">
    <property type="term" value="P:cell-matrix adhesion"/>
    <property type="evidence" value="ECO:0007669"/>
    <property type="project" value="TreeGrafter"/>
</dbReference>
<dbReference type="InterPro" id="IPR057073">
    <property type="entry name" value="EGF_integrin_2"/>
</dbReference>
<dbReference type="OrthoDB" id="410592at2759"/>
<evidence type="ECO:0000256" key="3">
    <source>
        <dbReference type="ARBA" id="ARBA00022475"/>
    </source>
</evidence>
<dbReference type="InterPro" id="IPR057243">
    <property type="entry name" value="Integrin_I-EGF_CS"/>
</dbReference>
<evidence type="ECO:0000259" key="18">
    <source>
        <dbReference type="SMART" id="SM01241"/>
    </source>
</evidence>
<keyword evidence="4" id="KW-0245">EGF-like domain</keyword>
<dbReference type="SUPFAM" id="SSF69687">
    <property type="entry name" value="Integrin beta tail domain"/>
    <property type="match status" value="1"/>
</dbReference>
<dbReference type="Pfam" id="PF00362">
    <property type="entry name" value="Integrin_beta"/>
    <property type="match status" value="1"/>
</dbReference>
<dbReference type="GO" id="GO:0016477">
    <property type="term" value="P:cell migration"/>
    <property type="evidence" value="ECO:0007669"/>
    <property type="project" value="TreeGrafter"/>
</dbReference>
<dbReference type="PANTHER" id="PTHR10082">
    <property type="entry name" value="INTEGRIN BETA SUBUNIT"/>
    <property type="match status" value="1"/>
</dbReference>
<evidence type="ECO:0000259" key="17">
    <source>
        <dbReference type="SMART" id="SM00187"/>
    </source>
</evidence>
<evidence type="ECO:0000256" key="2">
    <source>
        <dbReference type="ARBA" id="ARBA00007449"/>
    </source>
</evidence>
<dbReference type="InterPro" id="IPR015812">
    <property type="entry name" value="Integrin_bsu"/>
</dbReference>
<reference evidence="20" key="1">
    <citation type="submission" date="2020-07" db="EMBL/GenBank/DDBJ databases">
        <title>The High-quality genome of the commercially important snow crab, Chionoecetes opilio.</title>
        <authorList>
            <person name="Jeong J.-H."/>
            <person name="Ryu S."/>
        </authorList>
    </citation>
    <scope>NUCLEOTIDE SEQUENCE</scope>
    <source>
        <strain evidence="20">MADBK_172401_WGS</strain>
        <tissue evidence="20">Digestive gland</tissue>
    </source>
</reference>
<dbReference type="PANTHER" id="PTHR10082:SF60">
    <property type="entry name" value="INTEGRIN BETA-PS"/>
    <property type="match status" value="1"/>
</dbReference>
<dbReference type="GO" id="GO:0033627">
    <property type="term" value="P:cell adhesion mediated by integrin"/>
    <property type="evidence" value="ECO:0007669"/>
    <property type="project" value="TreeGrafter"/>
</dbReference>
<dbReference type="InterPro" id="IPR002369">
    <property type="entry name" value="Integrin_bsu_VWA"/>
</dbReference>
<dbReference type="Pfam" id="PF07974">
    <property type="entry name" value="EGF_2"/>
    <property type="match status" value="1"/>
</dbReference>
<comment type="similarity">
    <text evidence="2 14">Belongs to the integrin beta chain family.</text>
</comment>
<dbReference type="Proteomes" id="UP000770661">
    <property type="component" value="Unassembled WGS sequence"/>
</dbReference>
<dbReference type="GO" id="GO:0009986">
    <property type="term" value="C:cell surface"/>
    <property type="evidence" value="ECO:0007669"/>
    <property type="project" value="TreeGrafter"/>
</dbReference>
<keyword evidence="8 14" id="KW-0130">Cell adhesion</keyword>
<feature type="domain" description="Integrin beta subunit VWA" evidence="17">
    <location>
        <begin position="1"/>
        <end position="206"/>
    </location>
</feature>
<evidence type="ECO:0000313" key="20">
    <source>
        <dbReference type="EMBL" id="KAG0721873.1"/>
    </source>
</evidence>
<keyword evidence="11 16" id="KW-0472">Membrane</keyword>
<dbReference type="GO" id="GO:0007157">
    <property type="term" value="P:heterophilic cell-cell adhesion via plasma membrane cell adhesion molecules"/>
    <property type="evidence" value="ECO:0007669"/>
    <property type="project" value="UniProtKB-ARBA"/>
</dbReference>
<evidence type="ECO:0000256" key="1">
    <source>
        <dbReference type="ARBA" id="ARBA00004251"/>
    </source>
</evidence>
<evidence type="ECO:0000256" key="5">
    <source>
        <dbReference type="ARBA" id="ARBA00022692"/>
    </source>
</evidence>
<keyword evidence="5 14" id="KW-0812">Transmembrane</keyword>
<accession>A0A8J4Y828</accession>
<keyword evidence="9 16" id="KW-1133">Transmembrane helix</keyword>
<evidence type="ECO:0000313" key="21">
    <source>
        <dbReference type="Proteomes" id="UP000770661"/>
    </source>
</evidence>
<dbReference type="EMBL" id="JACEEZ010010392">
    <property type="protein sequence ID" value="KAG0721873.1"/>
    <property type="molecule type" value="Genomic_DNA"/>
</dbReference>
<dbReference type="Gene3D" id="2.60.40.1510">
    <property type="entry name" value="ntegrin, alpha v. Chain A, domain 3"/>
    <property type="match status" value="1"/>
</dbReference>
<dbReference type="Gene3D" id="4.10.1240.30">
    <property type="match status" value="1"/>
</dbReference>
<keyword evidence="7" id="KW-0677">Repeat</keyword>
<evidence type="ECO:0000256" key="11">
    <source>
        <dbReference type="ARBA" id="ARBA00023136"/>
    </source>
</evidence>
<name>A0A8J4Y828_CHIOP</name>
<feature type="domain" description="Integrin beta subunit cytoplasmic" evidence="18">
    <location>
        <begin position="490"/>
        <end position="535"/>
    </location>
</feature>
<dbReference type="GO" id="GO:0008305">
    <property type="term" value="C:integrin complex"/>
    <property type="evidence" value="ECO:0007669"/>
    <property type="project" value="TreeGrafter"/>
</dbReference>
<dbReference type="InterPro" id="IPR014836">
    <property type="entry name" value="Integrin_bsu_cyt_dom"/>
</dbReference>
<evidence type="ECO:0000259" key="19">
    <source>
        <dbReference type="SMART" id="SM01242"/>
    </source>
</evidence>
<organism evidence="20 21">
    <name type="scientific">Chionoecetes opilio</name>
    <name type="common">Atlantic snow crab</name>
    <name type="synonym">Cancer opilio</name>
    <dbReference type="NCBI Taxonomy" id="41210"/>
    <lineage>
        <taxon>Eukaryota</taxon>
        <taxon>Metazoa</taxon>
        <taxon>Ecdysozoa</taxon>
        <taxon>Arthropoda</taxon>
        <taxon>Crustacea</taxon>
        <taxon>Multicrustacea</taxon>
        <taxon>Malacostraca</taxon>
        <taxon>Eumalacostraca</taxon>
        <taxon>Eucarida</taxon>
        <taxon>Decapoda</taxon>
        <taxon>Pleocyemata</taxon>
        <taxon>Brachyura</taxon>
        <taxon>Eubrachyura</taxon>
        <taxon>Majoidea</taxon>
        <taxon>Majidae</taxon>
        <taxon>Chionoecetes</taxon>
    </lineage>
</organism>
<feature type="compositionally biased region" description="Polar residues" evidence="15">
    <location>
        <begin position="523"/>
        <end position="539"/>
    </location>
</feature>
<keyword evidence="3" id="KW-1003">Cell membrane</keyword>
<keyword evidence="10 14" id="KW-0401">Integrin</keyword>
<dbReference type="SMART" id="SM01241">
    <property type="entry name" value="Integrin_b_cyt"/>
    <property type="match status" value="1"/>
</dbReference>
<dbReference type="InterPro" id="IPR013111">
    <property type="entry name" value="EGF_extracell"/>
</dbReference>
<evidence type="ECO:0000256" key="15">
    <source>
        <dbReference type="SAM" id="MobiDB-lite"/>
    </source>
</evidence>
<dbReference type="SUPFAM" id="SSF57196">
    <property type="entry name" value="EGF/Laminin"/>
    <property type="match status" value="1"/>
</dbReference>
<dbReference type="SUPFAM" id="SSF69179">
    <property type="entry name" value="Integrin domains"/>
    <property type="match status" value="1"/>
</dbReference>
<dbReference type="Pfam" id="PF07965">
    <property type="entry name" value="Integrin_B_tail"/>
    <property type="match status" value="1"/>
</dbReference>
<dbReference type="Gene3D" id="1.20.5.100">
    <property type="entry name" value="Cytochrome c1, transmembrane anchor, C-terminal"/>
    <property type="match status" value="1"/>
</dbReference>
<dbReference type="SUPFAM" id="SSF53300">
    <property type="entry name" value="vWA-like"/>
    <property type="match status" value="1"/>
</dbReference>
<dbReference type="Gene3D" id="2.10.25.10">
    <property type="entry name" value="Laminin"/>
    <property type="match status" value="3"/>
</dbReference>
<dbReference type="InterPro" id="IPR036349">
    <property type="entry name" value="Integrin_bsu_tail_dom_sf"/>
</dbReference>